<gene>
    <name evidence="3" type="ORF">mPipKuh1_016526</name>
</gene>
<evidence type="ECO:0000256" key="1">
    <source>
        <dbReference type="SAM" id="MobiDB-lite"/>
    </source>
</evidence>
<dbReference type="AlphaFoldDB" id="A0A7J7XCK1"/>
<sequence>MSSKKNRKRSNRSSDRGSPSPSSARSPAGASAACPEAGFAAATGTLAVINFLEKDDKVPKKFQNSLVQLGLGTMKSANISIGRPVLLTSLHGKQEVYTAWPVSGFPGGKVGLSEIAQKNVGVRVGDAIHVQPLLGAVLQADEMDVALRCQA</sequence>
<accession>A0A7J7XCK1</accession>
<protein>
    <submittedName>
        <fullName evidence="3">Spermatogenesis associated 5</fullName>
    </submittedName>
</protein>
<proteinExistence type="predicted"/>
<dbReference type="FunFam" id="2.40.40.20:FF:000015">
    <property type="entry name" value="spermatogenesis-associated protein 5 isoform X2"/>
    <property type="match status" value="1"/>
</dbReference>
<dbReference type="InterPro" id="IPR003338">
    <property type="entry name" value="CDC4_N-term_subdom"/>
</dbReference>
<dbReference type="Proteomes" id="UP000558488">
    <property type="component" value="Unassembled WGS sequence"/>
</dbReference>
<dbReference type="InterPro" id="IPR009010">
    <property type="entry name" value="Asp_de-COase-like_dom_sf"/>
</dbReference>
<dbReference type="Gene3D" id="2.40.40.20">
    <property type="match status" value="1"/>
</dbReference>
<dbReference type="EMBL" id="JACAGB010000008">
    <property type="protein sequence ID" value="KAF6347457.1"/>
    <property type="molecule type" value="Genomic_DNA"/>
</dbReference>
<keyword evidence="4" id="KW-1185">Reference proteome</keyword>
<feature type="compositionally biased region" description="Low complexity" evidence="1">
    <location>
        <begin position="16"/>
        <end position="31"/>
    </location>
</feature>
<feature type="compositionally biased region" description="Basic residues" evidence="1">
    <location>
        <begin position="1"/>
        <end position="11"/>
    </location>
</feature>
<feature type="region of interest" description="Disordered" evidence="1">
    <location>
        <begin position="1"/>
        <end position="31"/>
    </location>
</feature>
<comment type="caution">
    <text evidence="3">The sequence shown here is derived from an EMBL/GenBank/DDBJ whole genome shotgun (WGS) entry which is preliminary data.</text>
</comment>
<evidence type="ECO:0000313" key="3">
    <source>
        <dbReference type="EMBL" id="KAF6347457.1"/>
    </source>
</evidence>
<dbReference type="SMART" id="SM01073">
    <property type="entry name" value="CDC48_N"/>
    <property type="match status" value="1"/>
</dbReference>
<name>A0A7J7XCK1_PIPKU</name>
<reference evidence="3 4" key="1">
    <citation type="journal article" date="2020" name="Nature">
        <title>Six reference-quality genomes reveal evolution of bat adaptations.</title>
        <authorList>
            <person name="Jebb D."/>
            <person name="Huang Z."/>
            <person name="Pippel M."/>
            <person name="Hughes G.M."/>
            <person name="Lavrichenko K."/>
            <person name="Devanna P."/>
            <person name="Winkler S."/>
            <person name="Jermiin L.S."/>
            <person name="Skirmuntt E.C."/>
            <person name="Katzourakis A."/>
            <person name="Burkitt-Gray L."/>
            <person name="Ray D.A."/>
            <person name="Sullivan K.A.M."/>
            <person name="Roscito J.G."/>
            <person name="Kirilenko B.M."/>
            <person name="Davalos L.M."/>
            <person name="Corthals A.P."/>
            <person name="Power M.L."/>
            <person name="Jones G."/>
            <person name="Ransome R.D."/>
            <person name="Dechmann D.K.N."/>
            <person name="Locatelli A.G."/>
            <person name="Puechmaille S.J."/>
            <person name="Fedrigo O."/>
            <person name="Jarvis E.D."/>
            <person name="Hiller M."/>
            <person name="Vernes S.C."/>
            <person name="Myers E.W."/>
            <person name="Teeling E.C."/>
        </authorList>
    </citation>
    <scope>NUCLEOTIDE SEQUENCE [LARGE SCALE GENOMIC DNA]</scope>
    <source>
        <strain evidence="3">MPipKuh1</strain>
        <tissue evidence="3">Flight muscle</tissue>
    </source>
</reference>
<organism evidence="3 4">
    <name type="scientific">Pipistrellus kuhlii</name>
    <name type="common">Kuhl's pipistrelle</name>
    <dbReference type="NCBI Taxonomy" id="59472"/>
    <lineage>
        <taxon>Eukaryota</taxon>
        <taxon>Metazoa</taxon>
        <taxon>Chordata</taxon>
        <taxon>Craniata</taxon>
        <taxon>Vertebrata</taxon>
        <taxon>Euteleostomi</taxon>
        <taxon>Mammalia</taxon>
        <taxon>Eutheria</taxon>
        <taxon>Laurasiatheria</taxon>
        <taxon>Chiroptera</taxon>
        <taxon>Yangochiroptera</taxon>
        <taxon>Vespertilionidae</taxon>
        <taxon>Pipistrellus</taxon>
    </lineage>
</organism>
<dbReference type="SUPFAM" id="SSF50692">
    <property type="entry name" value="ADC-like"/>
    <property type="match status" value="1"/>
</dbReference>
<evidence type="ECO:0000259" key="2">
    <source>
        <dbReference type="SMART" id="SM01073"/>
    </source>
</evidence>
<evidence type="ECO:0000313" key="4">
    <source>
        <dbReference type="Proteomes" id="UP000558488"/>
    </source>
</evidence>
<feature type="domain" description="CDC48 N-terminal subdomain" evidence="2">
    <location>
        <begin position="45"/>
        <end position="136"/>
    </location>
</feature>